<dbReference type="InterPro" id="IPR036749">
    <property type="entry name" value="Expansin_CBD_sf"/>
</dbReference>
<dbReference type="InParanoid" id="K1XTP5"/>
<keyword evidence="1 2" id="KW-0732">Signal</keyword>
<dbReference type="OrthoDB" id="406505at2759"/>
<feature type="signal peptide" evidence="2">
    <location>
        <begin position="1"/>
        <end position="19"/>
    </location>
</feature>
<dbReference type="PANTHER" id="PTHR31836">
    <property type="match status" value="1"/>
</dbReference>
<dbReference type="EMBL" id="JH921440">
    <property type="protein sequence ID" value="EKD15959.1"/>
    <property type="molecule type" value="Genomic_DNA"/>
</dbReference>
<sequence>MHLSTTLSFAAATLPLAYGAILAERATSARATWYGGTNAGACSFNGYTRPSGVYGAALGLNLYGKAAQCGACVSITNGSGKKIIAMVVDECPSGCAGKTFDLFPDGFAALANPSAGEIDISWDYVTCPVTGPFKLRTKSGSSQHWFAIQVYNANQAITKVEISADGSSWTSASRETYNYWLLPSGTNGATTVQVRVTAKSGKSIVTKNVSVAEGSTATAESNF</sequence>
<dbReference type="InterPro" id="IPR051477">
    <property type="entry name" value="Expansin_CellWall"/>
</dbReference>
<dbReference type="eggNOG" id="ENOG502S9P9">
    <property type="taxonomic scope" value="Eukaryota"/>
</dbReference>
<dbReference type="PROSITE" id="PS50842">
    <property type="entry name" value="EXPANSIN_EG45"/>
    <property type="match status" value="1"/>
</dbReference>
<dbReference type="KEGG" id="mbe:MBM_05970"/>
<dbReference type="STRING" id="1072389.K1XTP5"/>
<accession>K1XTP5</accession>
<dbReference type="GeneID" id="18761905"/>
<feature type="domain" description="Expansin-like EG45" evidence="3">
    <location>
        <begin position="39"/>
        <end position="132"/>
    </location>
</feature>
<keyword evidence="5" id="KW-1185">Reference proteome</keyword>
<evidence type="ECO:0000313" key="5">
    <source>
        <dbReference type="Proteomes" id="UP000006753"/>
    </source>
</evidence>
<evidence type="ECO:0000313" key="4">
    <source>
        <dbReference type="EMBL" id="EKD15959.1"/>
    </source>
</evidence>
<dbReference type="RefSeq" id="XP_007293859.1">
    <property type="nucleotide sequence ID" value="XM_007293797.1"/>
</dbReference>
<gene>
    <name evidence="4" type="ORF">MBM_05970</name>
</gene>
<evidence type="ECO:0000256" key="2">
    <source>
        <dbReference type="SAM" id="SignalP"/>
    </source>
</evidence>
<dbReference type="OMA" id="DYNHFVS"/>
<proteinExistence type="predicted"/>
<name>K1XTP5_MARBU</name>
<dbReference type="SUPFAM" id="SSF50685">
    <property type="entry name" value="Barwin-like endoglucanases"/>
    <property type="match status" value="1"/>
</dbReference>
<dbReference type="InterPro" id="IPR049818">
    <property type="entry name" value="Expansin_EXLX1-like"/>
</dbReference>
<dbReference type="Gene3D" id="2.40.40.10">
    <property type="entry name" value="RlpA-like domain"/>
    <property type="match status" value="1"/>
</dbReference>
<organism evidence="4 5">
    <name type="scientific">Marssonina brunnea f. sp. multigermtubi (strain MB_m1)</name>
    <name type="common">Marssonina leaf spot fungus</name>
    <dbReference type="NCBI Taxonomy" id="1072389"/>
    <lineage>
        <taxon>Eukaryota</taxon>
        <taxon>Fungi</taxon>
        <taxon>Dikarya</taxon>
        <taxon>Ascomycota</taxon>
        <taxon>Pezizomycotina</taxon>
        <taxon>Leotiomycetes</taxon>
        <taxon>Helotiales</taxon>
        <taxon>Drepanopezizaceae</taxon>
        <taxon>Drepanopeziza</taxon>
    </lineage>
</organism>
<dbReference type="InterPro" id="IPR007112">
    <property type="entry name" value="Expansin/allergen_DPBB_dom"/>
</dbReference>
<evidence type="ECO:0000256" key="1">
    <source>
        <dbReference type="ARBA" id="ARBA00022729"/>
    </source>
</evidence>
<dbReference type="SUPFAM" id="SSF49590">
    <property type="entry name" value="PHL pollen allergen"/>
    <property type="match status" value="1"/>
</dbReference>
<dbReference type="CDD" id="cd22271">
    <property type="entry name" value="DPBB_EXP_N-like"/>
    <property type="match status" value="1"/>
</dbReference>
<dbReference type="InterPro" id="IPR036908">
    <property type="entry name" value="RlpA-like_sf"/>
</dbReference>
<dbReference type="InterPro" id="IPR007117">
    <property type="entry name" value="Expansin_CBD"/>
</dbReference>
<dbReference type="PANTHER" id="PTHR31836:SF21">
    <property type="entry name" value="EXPANSIN-LIKE PROTEIN 7"/>
    <property type="match status" value="1"/>
</dbReference>
<dbReference type="NCBIfam" id="NF041144">
    <property type="entry name" value="expansin_EXLX1"/>
    <property type="match status" value="1"/>
</dbReference>
<dbReference type="HOGENOM" id="CLU_026963_3_1_1"/>
<evidence type="ECO:0000259" key="3">
    <source>
        <dbReference type="PROSITE" id="PS50842"/>
    </source>
</evidence>
<dbReference type="Proteomes" id="UP000006753">
    <property type="component" value="Unassembled WGS sequence"/>
</dbReference>
<reference evidence="4 5" key="1">
    <citation type="journal article" date="2012" name="BMC Genomics">
        <title>Sequencing the genome of Marssonina brunnea reveals fungus-poplar co-evolution.</title>
        <authorList>
            <person name="Zhu S."/>
            <person name="Cao Y.-Z."/>
            <person name="Jiang C."/>
            <person name="Tan B.-Y."/>
            <person name="Wang Z."/>
            <person name="Feng S."/>
            <person name="Zhang L."/>
            <person name="Su X.-H."/>
            <person name="Brejova B."/>
            <person name="Vinar T."/>
            <person name="Xu M."/>
            <person name="Wang M.-X."/>
            <person name="Zhang S.-G."/>
            <person name="Huang M.-R."/>
            <person name="Wu R."/>
            <person name="Zhou Y."/>
        </authorList>
    </citation>
    <scope>NUCLEOTIDE SEQUENCE [LARGE SCALE GENOMIC DNA]</scope>
    <source>
        <strain evidence="4 5">MB_m1</strain>
    </source>
</reference>
<dbReference type="AlphaFoldDB" id="K1XTP5"/>
<feature type="chain" id="PRO_5003853680" description="Expansin-like EG45 domain-containing protein" evidence="2">
    <location>
        <begin position="20"/>
        <end position="223"/>
    </location>
</feature>
<protein>
    <recommendedName>
        <fullName evidence="3">Expansin-like EG45 domain-containing protein</fullName>
    </recommendedName>
</protein>
<dbReference type="Gene3D" id="2.60.40.760">
    <property type="entry name" value="Expansin, cellulose-binding-like domain"/>
    <property type="match status" value="1"/>
</dbReference>
<dbReference type="Pfam" id="PF01357">
    <property type="entry name" value="Expansin_C"/>
    <property type="match status" value="1"/>
</dbReference>